<evidence type="ECO:0000313" key="3">
    <source>
        <dbReference type="Proteomes" id="UP000013909"/>
    </source>
</evidence>
<protein>
    <submittedName>
        <fullName evidence="2">Uncharacterized protein</fullName>
    </submittedName>
</protein>
<dbReference type="RefSeq" id="WP_010855861.1">
    <property type="nucleotide sequence ID" value="NZ_AQHR01000096.1"/>
</dbReference>
<feature type="signal peptide" evidence="1">
    <location>
        <begin position="1"/>
        <end position="20"/>
    </location>
</feature>
<dbReference type="Proteomes" id="UP000013909">
    <property type="component" value="Unassembled WGS sequence"/>
</dbReference>
<keyword evidence="3" id="KW-1185">Reference proteome</keyword>
<dbReference type="OrthoDB" id="9805336at2"/>
<gene>
    <name evidence="2" type="ORF">ADIS_3730</name>
</gene>
<dbReference type="EMBL" id="AQHR01000096">
    <property type="protein sequence ID" value="EON75839.1"/>
    <property type="molecule type" value="Genomic_DNA"/>
</dbReference>
<name>R7ZP87_9BACT</name>
<proteinExistence type="predicted"/>
<evidence type="ECO:0000256" key="1">
    <source>
        <dbReference type="SAM" id="SignalP"/>
    </source>
</evidence>
<keyword evidence="1" id="KW-0732">Signal</keyword>
<organism evidence="2 3">
    <name type="scientific">Lunatimonas lonarensis</name>
    <dbReference type="NCBI Taxonomy" id="1232681"/>
    <lineage>
        <taxon>Bacteria</taxon>
        <taxon>Pseudomonadati</taxon>
        <taxon>Bacteroidota</taxon>
        <taxon>Cytophagia</taxon>
        <taxon>Cytophagales</taxon>
        <taxon>Cyclobacteriaceae</taxon>
    </lineage>
</organism>
<comment type="caution">
    <text evidence="2">The sequence shown here is derived from an EMBL/GenBank/DDBJ whole genome shotgun (WGS) entry which is preliminary data.</text>
</comment>
<feature type="chain" id="PRO_5004451691" evidence="1">
    <location>
        <begin position="21"/>
        <end position="446"/>
    </location>
</feature>
<sequence>MKRFLHFVALSFLSFTATFAQSHFIGIQNGPRKGMQTALMNPAEISSLSKKVEVSLFSVHAGISNNILTFQDILDGDDLLDLAFEKADDPINLRTDIAVMGPAVGFSVGKWSFGIATQGFVRADIIDLDPALGDGLLGDSGYSWETPSQTFTAIASEYNQRIVASGWSELDFLVGREVFKMGNHHFSAGANLRLIFPSAYANIGMGELRATIIEDEDGIYLTDTRGSLNISYSDATLTEDFNVGLASLRGFALDLGGNYQWKKSDGKSFIHGGLAIKNLGGMSFRENSTDRAYAINIPANQRFQIDNLEGSLDEIEAQLENSGYFTVNRGTDQLSVNLPTLLNLYGEIQPAKVFQASLFIQRRLSNESNNNLITAQNMIVLTPRLVLGAFQLYSPWAHNQVSGLTGGLGLQIGGFFLGSNALLTGTMANSMQADVHIGFSFGIGNN</sequence>
<reference evidence="2 3" key="1">
    <citation type="submission" date="2013-02" db="EMBL/GenBank/DDBJ databases">
        <title>A novel strain isolated from Lonar lake, Maharashtra, India.</title>
        <authorList>
            <person name="Singh A."/>
        </authorList>
    </citation>
    <scope>NUCLEOTIDE SEQUENCE [LARGE SCALE GENOMIC DNA]</scope>
    <source>
        <strain evidence="2 3">AK24</strain>
    </source>
</reference>
<evidence type="ECO:0000313" key="2">
    <source>
        <dbReference type="EMBL" id="EON75839.1"/>
    </source>
</evidence>
<dbReference type="STRING" id="1232681.ADIS_3730"/>
<accession>R7ZP87</accession>
<dbReference type="AlphaFoldDB" id="R7ZP87"/>